<protein>
    <recommendedName>
        <fullName evidence="2">Protein kinase domain-containing protein</fullName>
    </recommendedName>
</protein>
<dbReference type="InterPro" id="IPR051681">
    <property type="entry name" value="Ser/Thr_Kinases-Pseudokinases"/>
</dbReference>
<feature type="compositionally biased region" description="Low complexity" evidence="1">
    <location>
        <begin position="82"/>
        <end position="99"/>
    </location>
</feature>
<dbReference type="EMBL" id="JAAAIP010000013">
    <property type="protein sequence ID" value="KAG0329608.1"/>
    <property type="molecule type" value="Genomic_DNA"/>
</dbReference>
<reference evidence="3" key="1">
    <citation type="journal article" date="2020" name="Fungal Divers.">
        <title>Resolving the Mortierellaceae phylogeny through synthesis of multi-gene phylogenetics and phylogenomics.</title>
        <authorList>
            <person name="Vandepol N."/>
            <person name="Liber J."/>
            <person name="Desiro A."/>
            <person name="Na H."/>
            <person name="Kennedy M."/>
            <person name="Barry K."/>
            <person name="Grigoriev I.V."/>
            <person name="Miller A.N."/>
            <person name="O'Donnell K."/>
            <person name="Stajich J.E."/>
            <person name="Bonito G."/>
        </authorList>
    </citation>
    <scope>NUCLEOTIDE SEQUENCE</scope>
    <source>
        <strain evidence="3">REB-010B</strain>
    </source>
</reference>
<feature type="compositionally biased region" description="Basic and acidic residues" evidence="1">
    <location>
        <begin position="9"/>
        <end position="20"/>
    </location>
</feature>
<dbReference type="InterPro" id="IPR011009">
    <property type="entry name" value="Kinase-like_dom_sf"/>
</dbReference>
<dbReference type="InterPro" id="IPR001245">
    <property type="entry name" value="Ser-Thr/Tyr_kinase_cat_dom"/>
</dbReference>
<dbReference type="Gene3D" id="1.10.510.10">
    <property type="entry name" value="Transferase(Phosphotransferase) domain 1"/>
    <property type="match status" value="2"/>
</dbReference>
<dbReference type="AlphaFoldDB" id="A0A9P6RXY6"/>
<dbReference type="Pfam" id="PF00069">
    <property type="entry name" value="Pkinase"/>
    <property type="match status" value="1"/>
</dbReference>
<evidence type="ECO:0000313" key="4">
    <source>
        <dbReference type="Proteomes" id="UP000738325"/>
    </source>
</evidence>
<comment type="caution">
    <text evidence="3">The sequence shown here is derived from an EMBL/GenBank/DDBJ whole genome shotgun (WGS) entry which is preliminary data.</text>
</comment>
<feature type="compositionally biased region" description="Basic and acidic residues" evidence="1">
    <location>
        <begin position="53"/>
        <end position="73"/>
    </location>
</feature>
<keyword evidence="4" id="KW-1185">Reference proteome</keyword>
<evidence type="ECO:0000256" key="1">
    <source>
        <dbReference type="SAM" id="MobiDB-lite"/>
    </source>
</evidence>
<dbReference type="InterPro" id="IPR000719">
    <property type="entry name" value="Prot_kinase_dom"/>
</dbReference>
<proteinExistence type="predicted"/>
<feature type="compositionally biased region" description="Polar residues" evidence="1">
    <location>
        <begin position="590"/>
        <end position="599"/>
    </location>
</feature>
<evidence type="ECO:0000313" key="3">
    <source>
        <dbReference type="EMBL" id="KAG0329608.1"/>
    </source>
</evidence>
<feature type="compositionally biased region" description="Low complexity" evidence="1">
    <location>
        <begin position="161"/>
        <end position="173"/>
    </location>
</feature>
<feature type="region of interest" description="Disordered" evidence="1">
    <location>
        <begin position="1"/>
        <end position="106"/>
    </location>
</feature>
<dbReference type="Pfam" id="PF07714">
    <property type="entry name" value="PK_Tyr_Ser-Thr"/>
    <property type="match status" value="1"/>
</dbReference>
<dbReference type="GO" id="GO:0005524">
    <property type="term" value="F:ATP binding"/>
    <property type="evidence" value="ECO:0007669"/>
    <property type="project" value="InterPro"/>
</dbReference>
<dbReference type="PANTHER" id="PTHR44329">
    <property type="entry name" value="SERINE/THREONINE-PROTEIN KINASE TNNI3K-RELATED"/>
    <property type="match status" value="1"/>
</dbReference>
<dbReference type="SUPFAM" id="SSF56112">
    <property type="entry name" value="Protein kinase-like (PK-like)"/>
    <property type="match status" value="1"/>
</dbReference>
<dbReference type="Proteomes" id="UP000738325">
    <property type="component" value="Unassembled WGS sequence"/>
</dbReference>
<feature type="compositionally biased region" description="Low complexity" evidence="1">
    <location>
        <begin position="23"/>
        <end position="38"/>
    </location>
</feature>
<dbReference type="GO" id="GO:0004674">
    <property type="term" value="F:protein serine/threonine kinase activity"/>
    <property type="evidence" value="ECO:0007669"/>
    <property type="project" value="TreeGrafter"/>
</dbReference>
<organism evidence="3 4">
    <name type="scientific">Dissophora globulifera</name>
    <dbReference type="NCBI Taxonomy" id="979702"/>
    <lineage>
        <taxon>Eukaryota</taxon>
        <taxon>Fungi</taxon>
        <taxon>Fungi incertae sedis</taxon>
        <taxon>Mucoromycota</taxon>
        <taxon>Mortierellomycotina</taxon>
        <taxon>Mortierellomycetes</taxon>
        <taxon>Mortierellales</taxon>
        <taxon>Mortierellaceae</taxon>
        <taxon>Dissophora</taxon>
    </lineage>
</organism>
<sequence>MGSLLSKCISEDTDRRKDQSKNQATSSSTLPLPSLQPAHSRDIQLYQVAPLKQQKEQQLRSYERYQYQDDRHNQQPNPPQPDYYQRQPASAAVSAPVQALAPTPPTKLVSTRYPLRIDGDTILAKGARQWDKKEKYSESTVPIPRYSTRIHFNIQDYYNNINNNNNSSKSSPSPFRPPTSTPAYNTFTPSPNSSIQLFSSDRSYSTTATTLNAGQSRSLSVTQGLDRLPFPLSSVESKALLSSEIPGSEIDKLSIGVDAGGMGIIHVAEWRGVKVAIKEACANVIAKEVQIYNRMRGCEGVVKFFGVTYPPGLDKLCIVTKYAESGSLSWHLKVSFNKLTWSDKLRLGTQIASSVARLHKEGIYHRDLHGGNILIDEDGKAMLTDFGASTVMEERVVRSIDEFAIATSTTPEGKSRFVSRITGGIGGFGSSSRDYNSSGLNASQQGGDEDAYDPLIGVMAYIAPERFRNPRYFDAKCDIYSLGVLLWELTSGHAAFARMPQDVQLAVSILNGKREQAIDGTPARYQELYERCWESDPNMRPSLDEILLTLEDVRADLSDEQLSVTRERNIVHHDSGGEYEESLSVPRPTSDYQQYLLSE</sequence>
<evidence type="ECO:0000259" key="2">
    <source>
        <dbReference type="PROSITE" id="PS50011"/>
    </source>
</evidence>
<gene>
    <name evidence="3" type="ORF">BGZ99_001215</name>
</gene>
<accession>A0A9P6RXY6</accession>
<name>A0A9P6RXY6_9FUNG</name>
<feature type="domain" description="Protein kinase" evidence="2">
    <location>
        <begin position="251"/>
        <end position="553"/>
    </location>
</feature>
<feature type="region of interest" description="Disordered" evidence="1">
    <location>
        <begin position="568"/>
        <end position="599"/>
    </location>
</feature>
<feature type="region of interest" description="Disordered" evidence="1">
    <location>
        <begin position="161"/>
        <end position="182"/>
    </location>
</feature>
<dbReference type="PROSITE" id="PS50011">
    <property type="entry name" value="PROTEIN_KINASE_DOM"/>
    <property type="match status" value="1"/>
</dbReference>
<dbReference type="OrthoDB" id="10261027at2759"/>